<evidence type="ECO:0000313" key="2">
    <source>
        <dbReference type="Proteomes" id="UP000262177"/>
    </source>
</evidence>
<dbReference type="Proteomes" id="UP000262177">
    <property type="component" value="Chromosome"/>
</dbReference>
<sequence>MSGPDSVPTIRAGNAAGIATIRESRLERYAVSQGFAGQWIGIALQGQ</sequence>
<accession>A0A286TA28</accession>
<evidence type="ECO:0000313" key="1">
    <source>
        <dbReference type="EMBL" id="BBA47261.1"/>
    </source>
</evidence>
<dbReference type="AlphaFoldDB" id="A0A286TA28"/>
<proteinExistence type="predicted"/>
<name>A0A286TA28_BIFBI</name>
<organism evidence="1 2">
    <name type="scientific">Bifidobacterium bifidum LMG 13195</name>
    <dbReference type="NCBI Taxonomy" id="1207542"/>
    <lineage>
        <taxon>Bacteria</taxon>
        <taxon>Bacillati</taxon>
        <taxon>Actinomycetota</taxon>
        <taxon>Actinomycetes</taxon>
        <taxon>Bifidobacteriales</taxon>
        <taxon>Bifidobacteriaceae</taxon>
        <taxon>Bifidobacterium</taxon>
    </lineage>
</organism>
<reference evidence="1 2" key="1">
    <citation type="journal article" date="2017" name="Biosci. Biotechnol. Biochem.">
        <title>Identification and characterization of a sulfoglycosidase from Bifidobacterium bifidum implicated in mucin glycan utilization.</title>
        <authorList>
            <person name="Katoh T."/>
            <person name="Maeshibu T."/>
            <person name="Kikkawa K."/>
            <person name="Gotoh A."/>
            <person name="Tomabechi Y."/>
            <person name="Nakamura M."/>
            <person name="Liao W.-H."/>
            <person name="Yamaguchi M."/>
            <person name="Ashida H."/>
            <person name="Yamamoto K."/>
            <person name="Katayama T."/>
        </authorList>
    </citation>
    <scope>NUCLEOTIDE SEQUENCE [LARGE SCALE GENOMIC DNA]</scope>
    <source>
        <strain evidence="1 2">JCM 7004</strain>
    </source>
</reference>
<dbReference type="EMBL" id="AP018131">
    <property type="protein sequence ID" value="BBA47261.1"/>
    <property type="molecule type" value="Genomic_DNA"/>
</dbReference>
<gene>
    <name evidence="1" type="ORF">BBJK_00321</name>
</gene>
<protein>
    <submittedName>
        <fullName evidence="1">Uncharacterized protein</fullName>
    </submittedName>
</protein>